<comment type="subcellular location">
    <subcellularLocation>
        <location evidence="2">Mitochondrion inner membrane</location>
    </subcellularLocation>
</comment>
<evidence type="ECO:0000256" key="20">
    <source>
        <dbReference type="ARBA" id="ARBA00023136"/>
    </source>
</evidence>
<evidence type="ECO:0000259" key="28">
    <source>
        <dbReference type="PROSITE" id="PS51839"/>
    </source>
</evidence>
<feature type="domain" description="4Fe-4S Mo/W bis-MGD-type" evidence="27">
    <location>
        <begin position="282"/>
        <end position="338"/>
    </location>
</feature>
<dbReference type="PROSITE" id="PS51839">
    <property type="entry name" value="4FE4S_HC3"/>
    <property type="match status" value="1"/>
</dbReference>
<evidence type="ECO:0000256" key="9">
    <source>
        <dbReference type="ARBA" id="ARBA00022723"/>
    </source>
</evidence>
<dbReference type="Pfam" id="PF13510">
    <property type="entry name" value="Fer2_4"/>
    <property type="match status" value="1"/>
</dbReference>
<dbReference type="NCBIfam" id="TIGR01973">
    <property type="entry name" value="NuoG"/>
    <property type="match status" value="1"/>
</dbReference>
<gene>
    <name evidence="29" type="ORF">KSP39_PZI017266</name>
</gene>
<dbReference type="GO" id="GO:0008137">
    <property type="term" value="F:NADH dehydrogenase (ubiquinone) activity"/>
    <property type="evidence" value="ECO:0007669"/>
    <property type="project" value="UniProtKB-EC"/>
</dbReference>
<dbReference type="Pfam" id="PF22151">
    <property type="entry name" value="Fer4_NDSU1"/>
    <property type="match status" value="1"/>
</dbReference>
<keyword evidence="12" id="KW-1278">Translocase</keyword>
<dbReference type="Gene3D" id="3.30.70.20">
    <property type="match status" value="1"/>
</dbReference>
<dbReference type="PANTHER" id="PTHR43105">
    <property type="entry name" value="RESPIRATORY NITRATE REDUCTASE"/>
    <property type="match status" value="1"/>
</dbReference>
<keyword evidence="5" id="KW-0813">Transport</keyword>
<dbReference type="GO" id="GO:0042773">
    <property type="term" value="P:ATP synthesis coupled electron transport"/>
    <property type="evidence" value="ECO:0007669"/>
    <property type="project" value="InterPro"/>
</dbReference>
<evidence type="ECO:0000259" key="26">
    <source>
        <dbReference type="PROSITE" id="PS51085"/>
    </source>
</evidence>
<keyword evidence="20" id="KW-0472">Membrane</keyword>
<dbReference type="PANTHER" id="PTHR43105:SF13">
    <property type="entry name" value="NADH-UBIQUINONE OXIDOREDUCTASE 75 KDA SUBUNIT, MITOCHONDRIAL"/>
    <property type="match status" value="1"/>
</dbReference>
<dbReference type="SUPFAM" id="SSF54292">
    <property type="entry name" value="2Fe-2S ferredoxin-like"/>
    <property type="match status" value="1"/>
</dbReference>
<keyword evidence="13" id="KW-0249">Electron transport</keyword>
<dbReference type="EMBL" id="JBBWWQ010000015">
    <property type="protein sequence ID" value="KAK8928281.1"/>
    <property type="molecule type" value="Genomic_DNA"/>
</dbReference>
<dbReference type="Proteomes" id="UP001418222">
    <property type="component" value="Unassembled WGS sequence"/>
</dbReference>
<evidence type="ECO:0000256" key="24">
    <source>
        <dbReference type="ARBA" id="ARBA00072948"/>
    </source>
</evidence>
<dbReference type="Pfam" id="PF10588">
    <property type="entry name" value="NADH-G_4Fe-4S_3"/>
    <property type="match status" value="1"/>
</dbReference>
<evidence type="ECO:0000256" key="5">
    <source>
        <dbReference type="ARBA" id="ARBA00022448"/>
    </source>
</evidence>
<dbReference type="InterPro" id="IPR006963">
    <property type="entry name" value="Mopterin_OxRdtase_4Fe-4S_dom"/>
</dbReference>
<dbReference type="CDD" id="cd00207">
    <property type="entry name" value="fer2"/>
    <property type="match status" value="1"/>
</dbReference>
<dbReference type="PROSITE" id="PS00642">
    <property type="entry name" value="COMPLEX1_75K_2"/>
    <property type="match status" value="1"/>
</dbReference>
<evidence type="ECO:0000256" key="7">
    <source>
        <dbReference type="ARBA" id="ARBA00022660"/>
    </source>
</evidence>
<accession>A0AAP0B608</accession>
<keyword evidence="7" id="KW-0679">Respiratory chain</keyword>
<sequence length="739" mass="80799">MSFLRALRRVHPLIRANFSNSRVTSRWISSTPDLHNPEAAAAAVPEPEFRPRTPVGGARIEIQNPDDSVEVFVDGYPVKLPKGMTVMQACELAGVDIPRFCYHSRLSIAGNCRMCLVEVEKSPKPVASCAMPVAPGMKIKTDTPIAKKAREGVMEFLLMNHPLDCPICDQGGECDLQDQSMVFGSDRGRFTEMKRSVVDKNLGPLVKTVMTRCIQCTRCVRFASEVAGVQDLGMLGRGSGEEIGTYVEKLMTSELSGNVIDICPVGALTSKPFAFKARNWELKGTESIDVTDAVGSNIRIDSRGPEVMRILPRLNEDINEEWISDKTRFCYDGLKRQRLNDPMIRDHDGKFKPVTWRDALAIVAEVAHGVNPDEIVGIAGQLSDAESMIALKDFLNRMGSNNVMCEGNGLNPQADIRSSFLLNSNIAGLENADLFLIVGSQPRVEAPLVNARIQKTVRATQAKVAYIGPPANFNYDHEHIGTGPQTLLDIAEGRHPFCSAILSAKKPAIIVGAGLFGRKDKDAIVAAVETISKLGGVTRPGWNGLNYLLLNAAQASALDLGLVSSPDVIRSAKFVYLMGADDANLDDLPKDAFVLYQGHHGDRGVYRANVIFPSSAFSEKEGTYENTEGCAQWTIPAVPTVGDSRDDWKIVRALSEVAGVRLPYDSLMAVRARLSRVAPNLLNVDARERSTISEELRPEFKQKLSMAPFGAAVENFYMTDSITRSSKIMAQCSSTLLKK</sequence>
<evidence type="ECO:0000256" key="15">
    <source>
        <dbReference type="ARBA" id="ARBA00023004"/>
    </source>
</evidence>
<dbReference type="FunFam" id="3.10.20.740:FF:000001">
    <property type="entry name" value="NADH-quinone oxidoreductase subunit G"/>
    <property type="match status" value="1"/>
</dbReference>
<keyword evidence="14" id="KW-0560">Oxidoreductase</keyword>
<dbReference type="GO" id="GO:0005743">
    <property type="term" value="C:mitochondrial inner membrane"/>
    <property type="evidence" value="ECO:0007669"/>
    <property type="project" value="UniProtKB-SubCell"/>
</dbReference>
<evidence type="ECO:0000256" key="16">
    <source>
        <dbReference type="ARBA" id="ARBA00023014"/>
    </source>
</evidence>
<comment type="catalytic activity">
    <reaction evidence="22">
        <text>a ubiquinone + NADH + 5 H(+)(in) = a ubiquinol + NAD(+) + 4 H(+)(out)</text>
        <dbReference type="Rhea" id="RHEA:29091"/>
        <dbReference type="Rhea" id="RHEA-COMP:9565"/>
        <dbReference type="Rhea" id="RHEA-COMP:9566"/>
        <dbReference type="ChEBI" id="CHEBI:15378"/>
        <dbReference type="ChEBI" id="CHEBI:16389"/>
        <dbReference type="ChEBI" id="CHEBI:17976"/>
        <dbReference type="ChEBI" id="CHEBI:57540"/>
        <dbReference type="ChEBI" id="CHEBI:57945"/>
        <dbReference type="EC" id="7.1.1.2"/>
    </reaction>
</comment>
<dbReference type="PROSITE" id="PS00641">
    <property type="entry name" value="COMPLEX1_75K_1"/>
    <property type="match status" value="1"/>
</dbReference>
<dbReference type="InterPro" id="IPR015405">
    <property type="entry name" value="NDUFS1-like_C"/>
</dbReference>
<dbReference type="PROSITE" id="PS00643">
    <property type="entry name" value="COMPLEX1_75K_3"/>
    <property type="match status" value="1"/>
</dbReference>
<evidence type="ECO:0000256" key="21">
    <source>
        <dbReference type="ARBA" id="ARBA00034078"/>
    </source>
</evidence>
<dbReference type="InterPro" id="IPR054351">
    <property type="entry name" value="NADH_UbQ_OxRdtase_ferredoxin"/>
</dbReference>
<evidence type="ECO:0000256" key="11">
    <source>
        <dbReference type="ARBA" id="ARBA00022946"/>
    </source>
</evidence>
<proteinExistence type="inferred from homology"/>
<dbReference type="PROSITE" id="PS51085">
    <property type="entry name" value="2FE2S_FER_2"/>
    <property type="match status" value="1"/>
</dbReference>
<organism evidence="29 30">
    <name type="scientific">Platanthera zijinensis</name>
    <dbReference type="NCBI Taxonomy" id="2320716"/>
    <lineage>
        <taxon>Eukaryota</taxon>
        <taxon>Viridiplantae</taxon>
        <taxon>Streptophyta</taxon>
        <taxon>Embryophyta</taxon>
        <taxon>Tracheophyta</taxon>
        <taxon>Spermatophyta</taxon>
        <taxon>Magnoliopsida</taxon>
        <taxon>Liliopsida</taxon>
        <taxon>Asparagales</taxon>
        <taxon>Orchidaceae</taxon>
        <taxon>Orchidoideae</taxon>
        <taxon>Orchideae</taxon>
        <taxon>Orchidinae</taxon>
        <taxon>Platanthera</taxon>
    </lineage>
</organism>
<dbReference type="Pfam" id="PF22117">
    <property type="entry name" value="Fer4_Nqo3"/>
    <property type="match status" value="1"/>
</dbReference>
<dbReference type="EC" id="7.1.1.2" evidence="4"/>
<name>A0AAP0B608_9ASPA</name>
<dbReference type="PROSITE" id="PS51669">
    <property type="entry name" value="4FE4S_MOW_BIS_MGD"/>
    <property type="match status" value="1"/>
</dbReference>
<evidence type="ECO:0000256" key="18">
    <source>
        <dbReference type="ARBA" id="ARBA00023075"/>
    </source>
</evidence>
<dbReference type="SMART" id="SM00929">
    <property type="entry name" value="NADH-G_4Fe-4S_3"/>
    <property type="match status" value="1"/>
</dbReference>
<feature type="domain" description="2Fe-2S ferredoxin-type" evidence="26">
    <location>
        <begin position="67"/>
        <end position="145"/>
    </location>
</feature>
<dbReference type="GO" id="GO:0046872">
    <property type="term" value="F:metal ion binding"/>
    <property type="evidence" value="ECO:0007669"/>
    <property type="project" value="UniProtKB-KW"/>
</dbReference>
<evidence type="ECO:0000256" key="22">
    <source>
        <dbReference type="ARBA" id="ARBA00049551"/>
    </source>
</evidence>
<dbReference type="GO" id="GO:0051539">
    <property type="term" value="F:4 iron, 4 sulfur cluster binding"/>
    <property type="evidence" value="ECO:0007669"/>
    <property type="project" value="UniProtKB-KW"/>
</dbReference>
<dbReference type="FunFam" id="3.40.50.740:FF:000012">
    <property type="entry name" value="NADH dehydrogenase [ubiquinone] iron-sulfur protein 1 mitochondrial"/>
    <property type="match status" value="1"/>
</dbReference>
<keyword evidence="6" id="KW-0004">4Fe-4S</keyword>
<dbReference type="GO" id="GO:0016651">
    <property type="term" value="F:oxidoreductase activity, acting on NAD(P)H"/>
    <property type="evidence" value="ECO:0007669"/>
    <property type="project" value="InterPro"/>
</dbReference>
<evidence type="ECO:0000256" key="13">
    <source>
        <dbReference type="ARBA" id="ARBA00022982"/>
    </source>
</evidence>
<dbReference type="Pfam" id="PF09326">
    <property type="entry name" value="NADH_dhqG_C"/>
    <property type="match status" value="1"/>
</dbReference>
<evidence type="ECO:0000259" key="27">
    <source>
        <dbReference type="PROSITE" id="PS51669"/>
    </source>
</evidence>
<dbReference type="SUPFAM" id="SSF53706">
    <property type="entry name" value="Formate dehydrogenase/DMSO reductase, domains 1-3"/>
    <property type="match status" value="1"/>
</dbReference>
<dbReference type="Gene3D" id="3.40.228.10">
    <property type="entry name" value="Dimethylsulfoxide Reductase, domain 2"/>
    <property type="match status" value="1"/>
</dbReference>
<evidence type="ECO:0000256" key="23">
    <source>
        <dbReference type="ARBA" id="ARBA00054960"/>
    </source>
</evidence>
<evidence type="ECO:0000256" key="17">
    <source>
        <dbReference type="ARBA" id="ARBA00023027"/>
    </source>
</evidence>
<keyword evidence="10" id="KW-0999">Mitochondrion inner membrane</keyword>
<dbReference type="Gene3D" id="3.10.20.740">
    <property type="match status" value="1"/>
</dbReference>
<dbReference type="FunFam" id="3.30.70.20:FF:000002">
    <property type="entry name" value="NADH-ubiquinone oxidoreductase 75 kDa subunit"/>
    <property type="match status" value="1"/>
</dbReference>
<keyword evidence="19" id="KW-0496">Mitochondrion</keyword>
<comment type="cofactor">
    <cofactor evidence="1">
        <name>[4Fe-4S] cluster</name>
        <dbReference type="ChEBI" id="CHEBI:49883"/>
    </cofactor>
</comment>
<dbReference type="InterPro" id="IPR010228">
    <property type="entry name" value="NADH_UbQ_OxRdtase_Gsu"/>
</dbReference>
<evidence type="ECO:0000313" key="29">
    <source>
        <dbReference type="EMBL" id="KAK8928281.1"/>
    </source>
</evidence>
<reference evidence="29 30" key="1">
    <citation type="journal article" date="2022" name="Nat. Plants">
        <title>Genomes of leafy and leafless Platanthera orchids illuminate the evolution of mycoheterotrophy.</title>
        <authorList>
            <person name="Li M.H."/>
            <person name="Liu K.W."/>
            <person name="Li Z."/>
            <person name="Lu H.C."/>
            <person name="Ye Q.L."/>
            <person name="Zhang D."/>
            <person name="Wang J.Y."/>
            <person name="Li Y.F."/>
            <person name="Zhong Z.M."/>
            <person name="Liu X."/>
            <person name="Yu X."/>
            <person name="Liu D.K."/>
            <person name="Tu X.D."/>
            <person name="Liu B."/>
            <person name="Hao Y."/>
            <person name="Liao X.Y."/>
            <person name="Jiang Y.T."/>
            <person name="Sun W.H."/>
            <person name="Chen J."/>
            <person name="Chen Y.Q."/>
            <person name="Ai Y."/>
            <person name="Zhai J.W."/>
            <person name="Wu S.S."/>
            <person name="Zhou Z."/>
            <person name="Hsiao Y.Y."/>
            <person name="Wu W.L."/>
            <person name="Chen Y.Y."/>
            <person name="Lin Y.F."/>
            <person name="Hsu J.L."/>
            <person name="Li C.Y."/>
            <person name="Wang Z.W."/>
            <person name="Zhao X."/>
            <person name="Zhong W.Y."/>
            <person name="Ma X.K."/>
            <person name="Ma L."/>
            <person name="Huang J."/>
            <person name="Chen G.Z."/>
            <person name="Huang M.Z."/>
            <person name="Huang L."/>
            <person name="Peng D.H."/>
            <person name="Luo Y.B."/>
            <person name="Zou S.Q."/>
            <person name="Chen S.P."/>
            <person name="Lan S."/>
            <person name="Tsai W.C."/>
            <person name="Van de Peer Y."/>
            <person name="Liu Z.J."/>
        </authorList>
    </citation>
    <scope>NUCLEOTIDE SEQUENCE [LARGE SCALE GENOMIC DNA]</scope>
    <source>
        <strain evidence="29">Lor287</strain>
    </source>
</reference>
<dbReference type="InterPro" id="IPR000283">
    <property type="entry name" value="NADH_UbQ_OxRdtase_75kDa_su_CS"/>
</dbReference>
<keyword evidence="9" id="KW-0479">Metal-binding</keyword>
<keyword evidence="8" id="KW-0001">2Fe-2S</keyword>
<dbReference type="Gene3D" id="3.40.50.740">
    <property type="match status" value="2"/>
</dbReference>
<keyword evidence="11" id="KW-0809">Transit peptide</keyword>
<dbReference type="InterPro" id="IPR001041">
    <property type="entry name" value="2Fe-2S_ferredoxin-type"/>
</dbReference>
<dbReference type="AlphaFoldDB" id="A0AAP0B608"/>
<dbReference type="SUPFAM" id="SSF54862">
    <property type="entry name" value="4Fe-4S ferredoxins"/>
    <property type="match status" value="1"/>
</dbReference>
<dbReference type="GO" id="GO:0051537">
    <property type="term" value="F:2 iron, 2 sulfur cluster binding"/>
    <property type="evidence" value="ECO:0007669"/>
    <property type="project" value="UniProtKB-KW"/>
</dbReference>
<evidence type="ECO:0000256" key="8">
    <source>
        <dbReference type="ARBA" id="ARBA00022714"/>
    </source>
</evidence>
<keyword evidence="18" id="KW-0830">Ubiquinone</keyword>
<evidence type="ECO:0000256" key="4">
    <source>
        <dbReference type="ARBA" id="ARBA00012944"/>
    </source>
</evidence>
<dbReference type="Pfam" id="PF00384">
    <property type="entry name" value="Molybdopterin"/>
    <property type="match status" value="1"/>
</dbReference>
<keyword evidence="16" id="KW-0411">Iron-sulfur</keyword>
<evidence type="ECO:0000313" key="30">
    <source>
        <dbReference type="Proteomes" id="UP001418222"/>
    </source>
</evidence>
<feature type="domain" description="4Fe-4S His(Cys)3-ligated-type" evidence="28">
    <location>
        <begin position="145"/>
        <end position="184"/>
    </location>
</feature>
<dbReference type="InterPro" id="IPR050123">
    <property type="entry name" value="Prok_molybdopt-oxidoreductase"/>
</dbReference>
<comment type="similarity">
    <text evidence="3 25">Belongs to the complex I 75 kDa subunit family.</text>
</comment>
<comment type="cofactor">
    <cofactor evidence="21">
        <name>[2Fe-2S] cluster</name>
        <dbReference type="ChEBI" id="CHEBI:190135"/>
    </cofactor>
</comment>
<comment type="caution">
    <text evidence="29">The sequence shown here is derived from an EMBL/GenBank/DDBJ whole genome shotgun (WGS) entry which is preliminary data.</text>
</comment>
<evidence type="ECO:0000256" key="25">
    <source>
        <dbReference type="RuleBase" id="RU004523"/>
    </source>
</evidence>
<dbReference type="InterPro" id="IPR006656">
    <property type="entry name" value="Mopterin_OxRdtase"/>
</dbReference>
<evidence type="ECO:0000256" key="6">
    <source>
        <dbReference type="ARBA" id="ARBA00022485"/>
    </source>
</evidence>
<dbReference type="InterPro" id="IPR036010">
    <property type="entry name" value="2Fe-2S_ferredoxin-like_sf"/>
</dbReference>
<evidence type="ECO:0000256" key="2">
    <source>
        <dbReference type="ARBA" id="ARBA00004273"/>
    </source>
</evidence>
<evidence type="ECO:0000256" key="10">
    <source>
        <dbReference type="ARBA" id="ARBA00022792"/>
    </source>
</evidence>
<evidence type="ECO:0000256" key="12">
    <source>
        <dbReference type="ARBA" id="ARBA00022967"/>
    </source>
</evidence>
<keyword evidence="17" id="KW-0520">NAD</keyword>
<keyword evidence="15" id="KW-0408">Iron</keyword>
<evidence type="ECO:0000256" key="3">
    <source>
        <dbReference type="ARBA" id="ARBA00005404"/>
    </source>
</evidence>
<evidence type="ECO:0000256" key="14">
    <source>
        <dbReference type="ARBA" id="ARBA00023002"/>
    </source>
</evidence>
<dbReference type="FunFam" id="3.40.228.10:FF:000014">
    <property type="entry name" value="NADH-quinone oxidoreductase"/>
    <property type="match status" value="1"/>
</dbReference>
<dbReference type="CDD" id="cd02773">
    <property type="entry name" value="MopB_Res-Cmplx1_Nad11"/>
    <property type="match status" value="1"/>
</dbReference>
<dbReference type="FunFam" id="3.40.50.740:FF:000017">
    <property type="entry name" value="NADH-quinone oxidoreductase"/>
    <property type="match status" value="1"/>
</dbReference>
<evidence type="ECO:0000256" key="19">
    <source>
        <dbReference type="ARBA" id="ARBA00023128"/>
    </source>
</evidence>
<keyword evidence="30" id="KW-1185">Reference proteome</keyword>
<comment type="function">
    <text evidence="23">Core subunit of the mitochondrial membrane respiratory chain NADH dehydrogenase (Complex I) that is believed to belong to the minimal assembly required for catalysis. Complex I functions in the transfer of electrons from NADH to the respiratory chain. The immediate electron acceptor for the enzyme is believed to be ubiquinone. This is the largest subunit of complex I and it is a component of the iron-sulfur (IP) fragment of the enzyme. It may form part of the active site crevice where NADH is oxidized.</text>
</comment>
<evidence type="ECO:0000256" key="1">
    <source>
        <dbReference type="ARBA" id="ARBA00001966"/>
    </source>
</evidence>
<protein>
    <recommendedName>
        <fullName evidence="24">NADH dehydrogenase [ubiquinone] iron-sulfur protein 1, mitochondrial</fullName>
        <ecNumber evidence="4">7.1.1.2</ecNumber>
    </recommendedName>
</protein>
<dbReference type="InterPro" id="IPR019574">
    <property type="entry name" value="NADH_UbQ_OxRdtase_Gsu_4Fe4S-bd"/>
</dbReference>